<gene>
    <name evidence="9" type="ORF">GCM10009759_39040</name>
</gene>
<keyword evidence="2" id="KW-0238">DNA-binding</keyword>
<dbReference type="Pfam" id="PF00239">
    <property type="entry name" value="Resolvase"/>
    <property type="match status" value="1"/>
</dbReference>
<evidence type="ECO:0000256" key="1">
    <source>
        <dbReference type="ARBA" id="ARBA00022908"/>
    </source>
</evidence>
<dbReference type="InterPro" id="IPR038109">
    <property type="entry name" value="DNA_bind_recomb_sf"/>
</dbReference>
<protein>
    <submittedName>
        <fullName evidence="9">Recombinase family protein</fullName>
    </submittedName>
</protein>
<dbReference type="InterPro" id="IPR025161">
    <property type="entry name" value="IS402-like_dom"/>
</dbReference>
<dbReference type="PROSITE" id="PS51736">
    <property type="entry name" value="RECOMBINASES_3"/>
    <property type="match status" value="1"/>
</dbReference>
<organism evidence="9 10">
    <name type="scientific">Kitasatospora saccharophila</name>
    <dbReference type="NCBI Taxonomy" id="407973"/>
    <lineage>
        <taxon>Bacteria</taxon>
        <taxon>Bacillati</taxon>
        <taxon>Actinomycetota</taxon>
        <taxon>Actinomycetes</taxon>
        <taxon>Kitasatosporales</taxon>
        <taxon>Streptomycetaceae</taxon>
        <taxon>Kitasatospora</taxon>
    </lineage>
</organism>
<accession>A0ABN2X364</accession>
<evidence type="ECO:0000259" key="7">
    <source>
        <dbReference type="PROSITE" id="PS51736"/>
    </source>
</evidence>
<dbReference type="PROSITE" id="PS51737">
    <property type="entry name" value="RECOMBINASE_DNA_BIND"/>
    <property type="match status" value="1"/>
</dbReference>
<dbReference type="InterPro" id="IPR006119">
    <property type="entry name" value="Resolv_N"/>
</dbReference>
<keyword evidence="10" id="KW-1185">Reference proteome</keyword>
<dbReference type="Gene3D" id="3.90.1750.20">
    <property type="entry name" value="Putative Large Serine Recombinase, Chain B, Domain 2"/>
    <property type="match status" value="1"/>
</dbReference>
<evidence type="ECO:0000256" key="6">
    <source>
        <dbReference type="SAM" id="MobiDB-lite"/>
    </source>
</evidence>
<evidence type="ECO:0000256" key="2">
    <source>
        <dbReference type="ARBA" id="ARBA00023125"/>
    </source>
</evidence>
<evidence type="ECO:0000313" key="9">
    <source>
        <dbReference type="EMBL" id="GAA2103549.1"/>
    </source>
</evidence>
<feature type="domain" description="Recombinase" evidence="8">
    <location>
        <begin position="183"/>
        <end position="309"/>
    </location>
</feature>
<evidence type="ECO:0000256" key="4">
    <source>
        <dbReference type="PROSITE-ProRule" id="PRU10137"/>
    </source>
</evidence>
<keyword evidence="1" id="KW-0229">DNA integration</keyword>
<feature type="domain" description="Resolvase/invertase-type recombinase catalytic" evidence="7">
    <location>
        <begin position="25"/>
        <end position="173"/>
    </location>
</feature>
<evidence type="ECO:0000256" key="5">
    <source>
        <dbReference type="SAM" id="Coils"/>
    </source>
</evidence>
<dbReference type="EMBL" id="BAAANS010000025">
    <property type="protein sequence ID" value="GAA2103549.1"/>
    <property type="molecule type" value="Genomic_DNA"/>
</dbReference>
<keyword evidence="3" id="KW-0233">DNA recombination</keyword>
<dbReference type="RefSeq" id="WP_344553581.1">
    <property type="nucleotide sequence ID" value="NZ_BAAANS010000025.1"/>
</dbReference>
<comment type="caution">
    <text evidence="9">The sequence shown here is derived from an EMBL/GenBank/DDBJ whole genome shotgun (WGS) entry which is preliminary data.</text>
</comment>
<reference evidence="9 10" key="1">
    <citation type="journal article" date="2019" name="Int. J. Syst. Evol. Microbiol.">
        <title>The Global Catalogue of Microorganisms (GCM) 10K type strain sequencing project: providing services to taxonomists for standard genome sequencing and annotation.</title>
        <authorList>
            <consortium name="The Broad Institute Genomics Platform"/>
            <consortium name="The Broad Institute Genome Sequencing Center for Infectious Disease"/>
            <person name="Wu L."/>
            <person name="Ma J."/>
        </authorList>
    </citation>
    <scope>NUCLEOTIDE SEQUENCE [LARGE SCALE GENOMIC DNA]</scope>
    <source>
        <strain evidence="9 10">JCM 14559</strain>
    </source>
</reference>
<feature type="region of interest" description="Disordered" evidence="6">
    <location>
        <begin position="162"/>
        <end position="181"/>
    </location>
</feature>
<dbReference type="InterPro" id="IPR011109">
    <property type="entry name" value="DNA_bind_recombinase_dom"/>
</dbReference>
<dbReference type="PANTHER" id="PTHR30461:SF2">
    <property type="entry name" value="SERINE RECOMBINASE PINE-RELATED"/>
    <property type="match status" value="1"/>
</dbReference>
<evidence type="ECO:0000259" key="8">
    <source>
        <dbReference type="PROSITE" id="PS51737"/>
    </source>
</evidence>
<dbReference type="SUPFAM" id="SSF53041">
    <property type="entry name" value="Resolvase-like"/>
    <property type="match status" value="1"/>
</dbReference>
<proteinExistence type="predicted"/>
<sequence>MPNPSTHIRTATDTVTRITRPRALRAVDYLRVSTEEQKLGYGIASQGRKNSRHIAGKGWDHVGTFKDEGVSGSKEMGERPDFDRLMEQAKLDAFDVVVVEKGDRIGRVGRAFWRWVWALEDVGIFVAITNRNIDNTTPEGRAQMRREADYAETEWENIRSRTQGGLQEKAQDPGSPHVGGRPPYGYRIADKGIKGASHLVVDEAESEVVRRVHDMVVIDGLNLRQVAVRLNAEGVTCRSGRPWSAANLRDRIMSRAVLDAELVFRGAHAKTDAEGRPLWGESVSISLPRVLSEDEAATLRRKVAARARTSGRNRAVYPLSGRLIGLCGARYTGISRESLPYGHRNYRCGGKAGSLPYRPVCACSYLDAGTVEQRVWSEVVALLGDSRKLEELAAEWVGMSDGDQEAHAERIAGLDRQIESMKASITAVIVASAKQQQSADAIAAATAALNEELQQLEEMRAEAAAWLAEVEESDRRARDLKALANLAQHQLVDMTLEEQSEVLGLLEVKVFIEGPVPVRAGGHACTVQSWYRSAGVDVPAADLSDEQWALVSPLLPAGRRDRVRSSVDAIFAKARTGVAWPLLREAYGSTSTASKHFNEWVAQGSWARVDAALAEAERVPLPAVELLPPMRIEGRVDPRVMLSAEERSRTGS</sequence>
<dbReference type="CDD" id="cd00338">
    <property type="entry name" value="Ser_Recombinase"/>
    <property type="match status" value="1"/>
</dbReference>
<dbReference type="InterPro" id="IPR050639">
    <property type="entry name" value="SSR_resolvase"/>
</dbReference>
<keyword evidence="5" id="KW-0175">Coiled coil</keyword>
<dbReference type="PROSITE" id="PS00397">
    <property type="entry name" value="RECOMBINASES_1"/>
    <property type="match status" value="1"/>
</dbReference>
<dbReference type="Gene3D" id="3.40.50.1390">
    <property type="entry name" value="Resolvase, N-terminal catalytic domain"/>
    <property type="match status" value="1"/>
</dbReference>
<dbReference type="InterPro" id="IPR036162">
    <property type="entry name" value="Resolvase-like_N_sf"/>
</dbReference>
<name>A0ABN2X364_9ACTN</name>
<feature type="coiled-coil region" evidence="5">
    <location>
        <begin position="439"/>
        <end position="476"/>
    </location>
</feature>
<dbReference type="Pfam" id="PF07508">
    <property type="entry name" value="Recombinase"/>
    <property type="match status" value="1"/>
</dbReference>
<dbReference type="PANTHER" id="PTHR30461">
    <property type="entry name" value="DNA-INVERTASE FROM LAMBDOID PROPHAGE"/>
    <property type="match status" value="1"/>
</dbReference>
<evidence type="ECO:0000256" key="3">
    <source>
        <dbReference type="ARBA" id="ARBA00023172"/>
    </source>
</evidence>
<dbReference type="SMART" id="SM00857">
    <property type="entry name" value="Resolvase"/>
    <property type="match status" value="1"/>
</dbReference>
<feature type="active site" description="O-(5'-phospho-DNA)-serine intermediate" evidence="4">
    <location>
        <position position="33"/>
    </location>
</feature>
<evidence type="ECO:0000313" key="10">
    <source>
        <dbReference type="Proteomes" id="UP001500897"/>
    </source>
</evidence>
<dbReference type="Pfam" id="PF13340">
    <property type="entry name" value="DUF4096"/>
    <property type="match status" value="1"/>
</dbReference>
<dbReference type="InterPro" id="IPR006118">
    <property type="entry name" value="Recombinase_CS"/>
</dbReference>
<dbReference type="Proteomes" id="UP001500897">
    <property type="component" value="Unassembled WGS sequence"/>
</dbReference>